<evidence type="ECO:0000313" key="3">
    <source>
        <dbReference type="Proteomes" id="UP000178248"/>
    </source>
</evidence>
<evidence type="ECO:0000256" key="1">
    <source>
        <dbReference type="SAM" id="Phobius"/>
    </source>
</evidence>
<keyword evidence="1" id="KW-1133">Transmembrane helix</keyword>
<dbReference type="STRING" id="1798551.A3B30_01250"/>
<dbReference type="EMBL" id="MHKM01000033">
    <property type="protein sequence ID" value="OGY90800.1"/>
    <property type="molecule type" value="Genomic_DNA"/>
</dbReference>
<sequence>MFLTHDLYKTQHFAKKEISVTSTTSRFSFWKYMLFVLLQAALLLVSIRLLLPGVWNAQIAAGPATIILVFLGIHLFNCFAEWAFHRYVLHAVCAKWLQRFAVSHRLHHNLTPIRLRRDEAGKELKILNQYPIESEAQLESSVFPKWALVAFWGLFTPFLVGLQLWFPRTPFLLSGYLAITWSLACYETFHHVEHLPFEWWRRRMANRNFGRLWMKAYGFHHMHHANIRCNEAISGFFGLPLADWAFGTYNQPRKIFLNGDIASSRDFVLLPPRSFVQRLDRLVRRREARLSSVAS</sequence>
<organism evidence="2 3">
    <name type="scientific">Candidatus Komeilibacteria bacterium RIFCSPLOWO2_01_FULL_52_15</name>
    <dbReference type="NCBI Taxonomy" id="1798551"/>
    <lineage>
        <taxon>Bacteria</taxon>
        <taxon>Candidatus Komeiliibacteriota</taxon>
    </lineage>
</organism>
<feature type="transmembrane region" description="Helical" evidence="1">
    <location>
        <begin position="32"/>
        <end position="51"/>
    </location>
</feature>
<gene>
    <name evidence="2" type="ORF">A3B30_01250</name>
</gene>
<comment type="caution">
    <text evidence="2">The sequence shown here is derived from an EMBL/GenBank/DDBJ whole genome shotgun (WGS) entry which is preliminary data.</text>
</comment>
<name>A0A1G2BR23_9BACT</name>
<reference evidence="2 3" key="1">
    <citation type="journal article" date="2016" name="Nat. Commun.">
        <title>Thousands of microbial genomes shed light on interconnected biogeochemical processes in an aquifer system.</title>
        <authorList>
            <person name="Anantharaman K."/>
            <person name="Brown C.T."/>
            <person name="Hug L.A."/>
            <person name="Sharon I."/>
            <person name="Castelle C.J."/>
            <person name="Probst A.J."/>
            <person name="Thomas B.C."/>
            <person name="Singh A."/>
            <person name="Wilkins M.J."/>
            <person name="Karaoz U."/>
            <person name="Brodie E.L."/>
            <person name="Williams K.H."/>
            <person name="Hubbard S.S."/>
            <person name="Banfield J.F."/>
        </authorList>
    </citation>
    <scope>NUCLEOTIDE SEQUENCE [LARGE SCALE GENOMIC DNA]</scope>
</reference>
<dbReference type="AlphaFoldDB" id="A0A1G2BR23"/>
<protein>
    <submittedName>
        <fullName evidence="2">Uncharacterized protein</fullName>
    </submittedName>
</protein>
<proteinExistence type="predicted"/>
<feature type="transmembrane region" description="Helical" evidence="1">
    <location>
        <begin position="146"/>
        <end position="165"/>
    </location>
</feature>
<dbReference type="Proteomes" id="UP000178248">
    <property type="component" value="Unassembled WGS sequence"/>
</dbReference>
<keyword evidence="1" id="KW-0812">Transmembrane</keyword>
<evidence type="ECO:0000313" key="2">
    <source>
        <dbReference type="EMBL" id="OGY90800.1"/>
    </source>
</evidence>
<accession>A0A1G2BR23</accession>
<feature type="transmembrane region" description="Helical" evidence="1">
    <location>
        <begin position="57"/>
        <end position="76"/>
    </location>
</feature>
<keyword evidence="1" id="KW-0472">Membrane</keyword>